<dbReference type="RefSeq" id="WP_202859150.1">
    <property type="nucleotide sequence ID" value="NZ_JAEUGD010000067.1"/>
</dbReference>
<feature type="domain" description="Glycosyl transferase family 1" evidence="5">
    <location>
        <begin position="299"/>
        <end position="457"/>
    </location>
</feature>
<dbReference type="EMBL" id="JAEUGD010000067">
    <property type="protein sequence ID" value="MBL6449602.1"/>
    <property type="molecule type" value="Genomic_DNA"/>
</dbReference>
<proteinExistence type="predicted"/>
<evidence type="ECO:0000256" key="2">
    <source>
        <dbReference type="ARBA" id="ARBA00012588"/>
    </source>
</evidence>
<dbReference type="InterPro" id="IPR001296">
    <property type="entry name" value="Glyco_trans_1"/>
</dbReference>
<dbReference type="PANTHER" id="PTHR45825:SF11">
    <property type="entry name" value="ALPHA AMYLASE DOMAIN-CONTAINING PROTEIN"/>
    <property type="match status" value="1"/>
</dbReference>
<evidence type="ECO:0000313" key="7">
    <source>
        <dbReference type="EMBL" id="MBL6449602.1"/>
    </source>
</evidence>
<evidence type="ECO:0000256" key="1">
    <source>
        <dbReference type="ARBA" id="ARBA00001478"/>
    </source>
</evidence>
<organism evidence="7 8">
    <name type="scientific">Fulvivirga marina</name>
    <dbReference type="NCBI Taxonomy" id="2494733"/>
    <lineage>
        <taxon>Bacteria</taxon>
        <taxon>Pseudomonadati</taxon>
        <taxon>Bacteroidota</taxon>
        <taxon>Cytophagia</taxon>
        <taxon>Cytophagales</taxon>
        <taxon>Fulvivirgaceae</taxon>
        <taxon>Fulvivirga</taxon>
    </lineage>
</organism>
<comment type="caution">
    <text evidence="7">The sequence shown here is derived from an EMBL/GenBank/DDBJ whole genome shotgun (WGS) entry which is preliminary data.</text>
</comment>
<reference evidence="7" key="1">
    <citation type="submission" date="2021-01" db="EMBL/GenBank/DDBJ databases">
        <title>Fulvivirga kasyanovii gen. nov., sp nov., a novel member of the phylum Bacteroidetes isolated from seawater in a mussel farm.</title>
        <authorList>
            <person name="Zhao L.-H."/>
            <person name="Wang Z.-J."/>
        </authorList>
    </citation>
    <scope>NUCLEOTIDE SEQUENCE</scope>
    <source>
        <strain evidence="7">29W222</strain>
    </source>
</reference>
<dbReference type="Gene3D" id="3.40.50.2000">
    <property type="entry name" value="Glycogen Phosphorylase B"/>
    <property type="match status" value="2"/>
</dbReference>
<accession>A0A937G2Q6</accession>
<dbReference type="InterPro" id="IPR013534">
    <property type="entry name" value="Starch_synth_cat_dom"/>
</dbReference>
<gene>
    <name evidence="7" type="ORF">JMN32_25045</name>
</gene>
<keyword evidence="3" id="KW-0328">Glycosyltransferase</keyword>
<evidence type="ECO:0000259" key="5">
    <source>
        <dbReference type="Pfam" id="PF00534"/>
    </source>
</evidence>
<evidence type="ECO:0000256" key="4">
    <source>
        <dbReference type="ARBA" id="ARBA00022679"/>
    </source>
</evidence>
<evidence type="ECO:0000313" key="8">
    <source>
        <dbReference type="Proteomes" id="UP000614216"/>
    </source>
</evidence>
<comment type="catalytic activity">
    <reaction evidence="1">
        <text>[(1-&gt;4)-alpha-D-glucosyl](n) + ADP-alpha-D-glucose = [(1-&gt;4)-alpha-D-glucosyl](n+1) + ADP + H(+)</text>
        <dbReference type="Rhea" id="RHEA:18189"/>
        <dbReference type="Rhea" id="RHEA-COMP:9584"/>
        <dbReference type="Rhea" id="RHEA-COMP:9587"/>
        <dbReference type="ChEBI" id="CHEBI:15378"/>
        <dbReference type="ChEBI" id="CHEBI:15444"/>
        <dbReference type="ChEBI" id="CHEBI:57498"/>
        <dbReference type="ChEBI" id="CHEBI:456216"/>
        <dbReference type="EC" id="2.4.1.21"/>
    </reaction>
</comment>
<dbReference type="AlphaFoldDB" id="A0A937G2Q6"/>
<feature type="domain" description="Starch synthase catalytic" evidence="6">
    <location>
        <begin position="2"/>
        <end position="236"/>
    </location>
</feature>
<keyword evidence="8" id="KW-1185">Reference proteome</keyword>
<dbReference type="PANTHER" id="PTHR45825">
    <property type="entry name" value="GRANULE-BOUND STARCH SYNTHASE 1, CHLOROPLASTIC/AMYLOPLASTIC"/>
    <property type="match status" value="1"/>
</dbReference>
<dbReference type="GO" id="GO:0009011">
    <property type="term" value="F:alpha-1,4-glucan glucosyltransferase (ADP-glucose donor) activity"/>
    <property type="evidence" value="ECO:0007669"/>
    <property type="project" value="UniProtKB-EC"/>
</dbReference>
<evidence type="ECO:0000259" key="6">
    <source>
        <dbReference type="Pfam" id="PF08323"/>
    </source>
</evidence>
<dbReference type="SUPFAM" id="SSF53756">
    <property type="entry name" value="UDP-Glycosyltransferase/glycogen phosphorylase"/>
    <property type="match status" value="1"/>
</dbReference>
<dbReference type="Pfam" id="PF00534">
    <property type="entry name" value="Glycos_transf_1"/>
    <property type="match status" value="1"/>
</dbReference>
<evidence type="ECO:0000256" key="3">
    <source>
        <dbReference type="ARBA" id="ARBA00022676"/>
    </source>
</evidence>
<name>A0A937G2Q6_9BACT</name>
<dbReference type="Proteomes" id="UP000614216">
    <property type="component" value="Unassembled WGS sequence"/>
</dbReference>
<sequence length="506" mass="58652">MIVHLASEVAPFYKRGGLGDVVGTLPKYLSVKEPNVVISFYYKTRMHKDYLFEQDCFEIEIQNVNYTFHYYHYQEDGVDFYFLNMSDDMQFSDMESGEGKTSDEDGEKPYGQNFPFVVYLYFAKAALHLIKLKDMQPGFVFFHDWHVCGCFVYPDLLESLSPNCKTILLIHNYEFQGEIFLDQVHLLEAETREQLMAVHGIHGMLTFFSLAFKNADYVATVSETYAWELCESQVPHCGMQFLDLIKRNKIYALPNGIDEKQWSPDQSPFLYRHYDVSSYKNVKPYWKNRMCKTLNITEGEEPVVLFMARLTEQKGINLLMNLWKSEAEAMEQIRTLLDQGLKLVVYGRPANGVNGIIHKRLSKAMDLFPGRFSYVHEYTEKQAHEFLAGADMILCPSLFEPCGLVQMYGLAFGCVPVVRPVGGLKDTVVSYAHLPHECTGFYIPEFEHESLVETLCEAVQAFHRKAEWHGIIERGMREDFSWKRSMEKYLTFLDMVEEESQVVMAE</sequence>
<protein>
    <recommendedName>
        <fullName evidence="2">starch synthase</fullName>
        <ecNumber evidence="2">2.4.1.21</ecNumber>
    </recommendedName>
</protein>
<dbReference type="Pfam" id="PF08323">
    <property type="entry name" value="Glyco_transf_5"/>
    <property type="match status" value="1"/>
</dbReference>
<dbReference type="EC" id="2.4.1.21" evidence="2"/>
<keyword evidence="4" id="KW-0808">Transferase</keyword>